<reference evidence="3 4" key="1">
    <citation type="submission" date="2019-10" db="EMBL/GenBank/DDBJ databases">
        <title>Whole genome shotgun sequence of Acrocarpospora macrocephala NBRC 16266.</title>
        <authorList>
            <person name="Ichikawa N."/>
            <person name="Kimura A."/>
            <person name="Kitahashi Y."/>
            <person name="Komaki H."/>
            <person name="Oguchi A."/>
        </authorList>
    </citation>
    <scope>NUCLEOTIDE SEQUENCE [LARGE SCALE GENOMIC DNA]</scope>
    <source>
        <strain evidence="3 4">NBRC 16266</strain>
    </source>
</reference>
<dbReference type="AlphaFoldDB" id="A0A5M3WS08"/>
<gene>
    <name evidence="3" type="ORF">Amac_057220</name>
</gene>
<evidence type="ECO:0000313" key="3">
    <source>
        <dbReference type="EMBL" id="GES12125.1"/>
    </source>
</evidence>
<dbReference type="Gene3D" id="3.20.20.30">
    <property type="entry name" value="Luciferase-like domain"/>
    <property type="match status" value="1"/>
</dbReference>
<evidence type="ECO:0000313" key="4">
    <source>
        <dbReference type="Proteomes" id="UP000331127"/>
    </source>
</evidence>
<dbReference type="InterPro" id="IPR050564">
    <property type="entry name" value="F420-G6PD/mer"/>
</dbReference>
<comment type="caution">
    <text evidence="3">The sequence shown here is derived from an EMBL/GenBank/DDBJ whole genome shotgun (WGS) entry which is preliminary data.</text>
</comment>
<dbReference type="PANTHER" id="PTHR43244">
    <property type="match status" value="1"/>
</dbReference>
<dbReference type="OrthoDB" id="3457164at2"/>
<accession>A0A5M3WS08</accession>
<dbReference type="RefSeq" id="WP_155357463.1">
    <property type="nucleotide sequence ID" value="NZ_BAAAHL010000012.1"/>
</dbReference>
<dbReference type="InterPro" id="IPR036661">
    <property type="entry name" value="Luciferase-like_sf"/>
</dbReference>
<dbReference type="EMBL" id="BLAE01000035">
    <property type="protein sequence ID" value="GES12125.1"/>
    <property type="molecule type" value="Genomic_DNA"/>
</dbReference>
<dbReference type="InterPro" id="IPR022526">
    <property type="entry name" value="F420_Rv3093c"/>
</dbReference>
<name>A0A5M3WS08_9ACTN</name>
<dbReference type="Proteomes" id="UP000331127">
    <property type="component" value="Unassembled WGS sequence"/>
</dbReference>
<proteinExistence type="predicted"/>
<feature type="domain" description="Luciferase-like" evidence="2">
    <location>
        <begin position="18"/>
        <end position="291"/>
    </location>
</feature>
<protein>
    <submittedName>
        <fullName evidence="3">LLM class F420-dependent oxidoreductase</fullName>
    </submittedName>
</protein>
<dbReference type="GO" id="GO:0016705">
    <property type="term" value="F:oxidoreductase activity, acting on paired donors, with incorporation or reduction of molecular oxygen"/>
    <property type="evidence" value="ECO:0007669"/>
    <property type="project" value="InterPro"/>
</dbReference>
<dbReference type="Pfam" id="PF00296">
    <property type="entry name" value="Bac_luciferase"/>
    <property type="match status" value="1"/>
</dbReference>
<evidence type="ECO:0000256" key="1">
    <source>
        <dbReference type="ARBA" id="ARBA00023002"/>
    </source>
</evidence>
<keyword evidence="4" id="KW-1185">Reference proteome</keyword>
<keyword evidence="1" id="KW-0560">Oxidoreductase</keyword>
<dbReference type="PANTHER" id="PTHR43244:SF1">
    <property type="entry name" value="5,10-METHYLENETETRAHYDROMETHANOPTERIN REDUCTASE"/>
    <property type="match status" value="1"/>
</dbReference>
<sequence length="315" mass="34263">MERWGITIPYAGQVLDRELVAELPKLGYTDAWSAEVNGSDGFTPLALAAGWAPELRLGTAIVPVSTRGPGLLAMTAATLADLAPDRFVLGIGASSPVIVEHWNAGEFVKPFARTRDTLRFLRAALAGEKVTATYETFDIKGFKLERTPRIPPRIVLAALRPRMLRLAAAEADGAITNWLSPEDVRKVRAELNDDTELIARLFVVVSEDADKVRALGKRMIAAYLTVPVYAAFHDWLGRAEMLRPMHEAWAANDRQAALKAIPDELVDQLIVHGDAATCRARITEYVANGLTTPVLAPIPADETPIAQIVRDLGTA</sequence>
<dbReference type="SUPFAM" id="SSF51679">
    <property type="entry name" value="Bacterial luciferase-like"/>
    <property type="match status" value="1"/>
</dbReference>
<evidence type="ECO:0000259" key="2">
    <source>
        <dbReference type="Pfam" id="PF00296"/>
    </source>
</evidence>
<organism evidence="3 4">
    <name type="scientific">Acrocarpospora macrocephala</name>
    <dbReference type="NCBI Taxonomy" id="150177"/>
    <lineage>
        <taxon>Bacteria</taxon>
        <taxon>Bacillati</taxon>
        <taxon>Actinomycetota</taxon>
        <taxon>Actinomycetes</taxon>
        <taxon>Streptosporangiales</taxon>
        <taxon>Streptosporangiaceae</taxon>
        <taxon>Acrocarpospora</taxon>
    </lineage>
</organism>
<dbReference type="InterPro" id="IPR011251">
    <property type="entry name" value="Luciferase-like_dom"/>
</dbReference>
<dbReference type="NCBIfam" id="TIGR03841">
    <property type="entry name" value="F420_Rv3093c"/>
    <property type="match status" value="1"/>
</dbReference>
<dbReference type="CDD" id="cd01097">
    <property type="entry name" value="Tetrahydromethanopterin_reductase"/>
    <property type="match status" value="1"/>
</dbReference>